<name>A0A0S1SKE7_9BACT</name>
<dbReference type="InterPro" id="IPR001119">
    <property type="entry name" value="SLH_dom"/>
</dbReference>
<protein>
    <submittedName>
        <fullName evidence="4">S-layer domain-containing protein</fullName>
    </submittedName>
</protein>
<dbReference type="Pfam" id="PF00395">
    <property type="entry name" value="SLH"/>
    <property type="match status" value="2"/>
</dbReference>
<evidence type="ECO:0000313" key="4">
    <source>
        <dbReference type="EMBL" id="ALM12970.1"/>
    </source>
</evidence>
<feature type="domain" description="SLH" evidence="3">
    <location>
        <begin position="91"/>
        <end position="154"/>
    </location>
</feature>
<feature type="chain" id="PRO_5009797855" evidence="2">
    <location>
        <begin position="25"/>
        <end position="401"/>
    </location>
</feature>
<dbReference type="STRING" id="1735162.PeribacterB2_0271"/>
<feature type="signal peptide" evidence="2">
    <location>
        <begin position="1"/>
        <end position="24"/>
    </location>
</feature>
<sequence length="401" mass="43667">MPFRRFLSGVLVCLAFAVPVAGSAASFPDTEGTVYETSFGELKALGVIRGYPDGLARPGMPLNRAEALKALAYIDASMKERVAWYQGHLPAMPLFWDVDQSQWYAPYVEAAFEKSLITGYPDGSLRPGQLLGVEEAVMLLMRTMGEGNGAMNVPAELSPYVENQSNQWYTAAINAAIRRNLIMHYGRLRLGTTITRGQFFDMAFRLSVVRTTNVAAFSGAEPQVAAAVMPAPVTYVPAPAAVRTAVTAAPYSSEKYFAISVPAISLSDLTITHPQDPFSKNGILEPLKLGVGHLFGYPGTGGKIMVYGHSSGYPWDLSQFTKIFRQINRLNPGDRVYVTYAGSLYTYEVTHKQAVDAADTTPFNDNGNGEELILYTCWPPDSISQRYLVHALPVGAAVAVR</sequence>
<dbReference type="GO" id="GO:0016787">
    <property type="term" value="F:hydrolase activity"/>
    <property type="evidence" value="ECO:0007669"/>
    <property type="project" value="UniProtKB-KW"/>
</dbReference>
<dbReference type="Proteomes" id="UP000069135">
    <property type="component" value="Chromosome"/>
</dbReference>
<reference evidence="4 5" key="2">
    <citation type="journal article" date="2016" name="PeerJ">
        <title>Analysis of five complete genome sequences for members of the class Peribacteria in the recently recognized Peregrinibacteria bacterial phylum.</title>
        <authorList>
            <person name="Anantharaman K."/>
            <person name="Brown C.T."/>
            <person name="Burstein D."/>
            <person name="Castelle C.J."/>
            <person name="Probst A.J."/>
            <person name="Thomas B.C."/>
            <person name="Williams K.H."/>
            <person name="Banfield J.F."/>
        </authorList>
    </citation>
    <scope>NUCLEOTIDE SEQUENCE [LARGE SCALE GENOMIC DNA]</scope>
    <source>
        <strain evidence="4">RIFOXYD1_FULL_PER-ii_59_16</strain>
    </source>
</reference>
<dbReference type="AlphaFoldDB" id="A0A0S1SKE7"/>
<dbReference type="Gene3D" id="2.40.260.10">
    <property type="entry name" value="Sortase"/>
    <property type="match status" value="1"/>
</dbReference>
<dbReference type="InterPro" id="IPR005754">
    <property type="entry name" value="Sortase"/>
</dbReference>
<dbReference type="PROSITE" id="PS51272">
    <property type="entry name" value="SLH"/>
    <property type="match status" value="2"/>
</dbReference>
<accession>A0A0S1SH89</accession>
<reference evidence="5" key="1">
    <citation type="submission" date="2015-10" db="EMBL/GenBank/DDBJ databases">
        <title>Analysis of five complete genome sequences for members of the class Peribacteria in the recently recognized Peregrinibacteria bacterial phylum.</title>
        <authorList>
            <person name="Anantharaman K."/>
            <person name="Brown C.T."/>
            <person name="Burstein D."/>
            <person name="Castelle C.J."/>
            <person name="Probst A.J."/>
            <person name="Thomas B.C."/>
            <person name="Williams K.H."/>
            <person name="Banfield J.F."/>
        </authorList>
    </citation>
    <scope>NUCLEOTIDE SEQUENCE [LARGE SCALE GENOMIC DNA]</scope>
</reference>
<dbReference type="Pfam" id="PF04203">
    <property type="entry name" value="Sortase"/>
    <property type="match status" value="1"/>
</dbReference>
<accession>A0A0S1SPV5</accession>
<accession>A0A0S1SN21</accession>
<keyword evidence="1" id="KW-0378">Hydrolase</keyword>
<dbReference type="KEGG" id="prf:PeribacterA2_0271"/>
<evidence type="ECO:0000259" key="3">
    <source>
        <dbReference type="PROSITE" id="PS51272"/>
    </source>
</evidence>
<proteinExistence type="predicted"/>
<feature type="domain" description="SLH" evidence="3">
    <location>
        <begin position="22"/>
        <end position="85"/>
    </location>
</feature>
<evidence type="ECO:0000313" key="5">
    <source>
        <dbReference type="Proteomes" id="UP000069135"/>
    </source>
</evidence>
<gene>
    <name evidence="4" type="ORF">PeribacterD1_0271</name>
</gene>
<dbReference type="EMBL" id="CP013065">
    <property type="protein sequence ID" value="ALM12970.1"/>
    <property type="molecule type" value="Genomic_DNA"/>
</dbReference>
<evidence type="ECO:0000256" key="2">
    <source>
        <dbReference type="SAM" id="SignalP"/>
    </source>
</evidence>
<accession>A0A0S1SKE7</accession>
<organism evidence="4 5">
    <name type="scientific">Candidatus Peribacter riflensis</name>
    <dbReference type="NCBI Taxonomy" id="1735162"/>
    <lineage>
        <taxon>Bacteria</taxon>
        <taxon>Candidatus Peregrinibacteriota</taxon>
        <taxon>Candidatus Peribacteria</taxon>
        <taxon>Candidatus Peribacterales</taxon>
        <taxon>Candidatus Peribacteraceae</taxon>
        <taxon>Candidatus Peribacter</taxon>
    </lineage>
</organism>
<keyword evidence="2" id="KW-0732">Signal</keyword>
<evidence type="ECO:0000256" key="1">
    <source>
        <dbReference type="ARBA" id="ARBA00022801"/>
    </source>
</evidence>
<dbReference type="InterPro" id="IPR023365">
    <property type="entry name" value="Sortase_dom-sf"/>
</dbReference>
<dbReference type="SUPFAM" id="SSF63817">
    <property type="entry name" value="Sortase"/>
    <property type="match status" value="1"/>
</dbReference>
<accession>A0A0S1SUA6</accession>